<dbReference type="PANTHER" id="PTHR42709:SF4">
    <property type="entry name" value="INNER MEMBRANE PROTEIN YQAA"/>
    <property type="match status" value="1"/>
</dbReference>
<dbReference type="PANTHER" id="PTHR42709">
    <property type="entry name" value="ALKALINE PHOSPHATASE LIKE PROTEIN"/>
    <property type="match status" value="1"/>
</dbReference>
<keyword evidence="4" id="KW-1185">Reference proteome</keyword>
<accession>A0ABY0IFJ4</accession>
<protein>
    <submittedName>
        <fullName evidence="3">DedA family protein</fullName>
    </submittedName>
</protein>
<reference evidence="4" key="1">
    <citation type="journal article" date="2019" name="Int. J. Syst. Evol. Microbiol.">
        <title>Halobacteriovorax valvorus sp. nov., a novel prokaryotic predator isolated from coastal seawater of China.</title>
        <authorList>
            <person name="Chen M.-X."/>
        </authorList>
    </citation>
    <scope>NUCLEOTIDE SEQUENCE [LARGE SCALE GENOMIC DNA]</scope>
    <source>
        <strain evidence="4">BL9</strain>
    </source>
</reference>
<keyword evidence="1" id="KW-0812">Transmembrane</keyword>
<feature type="transmembrane region" description="Helical" evidence="1">
    <location>
        <begin position="44"/>
        <end position="63"/>
    </location>
</feature>
<evidence type="ECO:0000259" key="2">
    <source>
        <dbReference type="Pfam" id="PF09335"/>
    </source>
</evidence>
<feature type="domain" description="VTT" evidence="2">
    <location>
        <begin position="27"/>
        <end position="139"/>
    </location>
</feature>
<keyword evidence="1" id="KW-1133">Transmembrane helix</keyword>
<organism evidence="3 4">
    <name type="scientific">Halobacteriovorax vibrionivorans</name>
    <dbReference type="NCBI Taxonomy" id="2152716"/>
    <lineage>
        <taxon>Bacteria</taxon>
        <taxon>Pseudomonadati</taxon>
        <taxon>Bdellovibrionota</taxon>
        <taxon>Bacteriovoracia</taxon>
        <taxon>Bacteriovoracales</taxon>
        <taxon>Halobacteriovoraceae</taxon>
        <taxon>Halobacteriovorax</taxon>
    </lineage>
</organism>
<evidence type="ECO:0000313" key="3">
    <source>
        <dbReference type="EMBL" id="RZF21275.1"/>
    </source>
</evidence>
<proteinExistence type="predicted"/>
<keyword evidence="1" id="KW-0472">Membrane</keyword>
<feature type="transmembrane region" description="Helical" evidence="1">
    <location>
        <begin position="123"/>
        <end position="142"/>
    </location>
</feature>
<dbReference type="EMBL" id="QDKL01000002">
    <property type="protein sequence ID" value="RZF21275.1"/>
    <property type="molecule type" value="Genomic_DNA"/>
</dbReference>
<feature type="transmembrane region" description="Helical" evidence="1">
    <location>
        <begin position="12"/>
        <end position="32"/>
    </location>
</feature>
<gene>
    <name evidence="3" type="ORF">DAY19_06215</name>
</gene>
<feature type="transmembrane region" description="Helical" evidence="1">
    <location>
        <begin position="92"/>
        <end position="116"/>
    </location>
</feature>
<dbReference type="InterPro" id="IPR051311">
    <property type="entry name" value="DedA_domain"/>
</dbReference>
<dbReference type="InterPro" id="IPR032816">
    <property type="entry name" value="VTT_dom"/>
</dbReference>
<evidence type="ECO:0000256" key="1">
    <source>
        <dbReference type="SAM" id="Phobius"/>
    </source>
</evidence>
<evidence type="ECO:0000313" key="4">
    <source>
        <dbReference type="Proteomes" id="UP000443582"/>
    </source>
</evidence>
<dbReference type="RefSeq" id="WP_114706342.1">
    <property type="nucleotide sequence ID" value="NZ_QDKL01000002.1"/>
</dbReference>
<dbReference type="Proteomes" id="UP000443582">
    <property type="component" value="Unassembled WGS sequence"/>
</dbReference>
<sequence>MDLIQEYGVFGLFLISFAAATILPFSSEVFLFSAVKLGLPKTSIFLAASFGNFLGGVSCYYLGHLGKLSWCEKFFKISKEKVLNLQHHIQRFGTLLASLTWMPIIGDPMAVALGYFRCRVAPTFIMMFIGKALRYVFVIWLANEL</sequence>
<comment type="caution">
    <text evidence="3">The sequence shown here is derived from an EMBL/GenBank/DDBJ whole genome shotgun (WGS) entry which is preliminary data.</text>
</comment>
<dbReference type="Pfam" id="PF09335">
    <property type="entry name" value="VTT_dom"/>
    <property type="match status" value="1"/>
</dbReference>
<name>A0ABY0IFJ4_9BACT</name>